<feature type="domain" description="GGDEF" evidence="4">
    <location>
        <begin position="429"/>
        <end position="556"/>
    </location>
</feature>
<dbReference type="Proteomes" id="UP000517753">
    <property type="component" value="Unassembled WGS sequence"/>
</dbReference>
<evidence type="ECO:0000313" key="6">
    <source>
        <dbReference type="Proteomes" id="UP000517753"/>
    </source>
</evidence>
<dbReference type="InterPro" id="IPR029787">
    <property type="entry name" value="Nucleotide_cyclase"/>
</dbReference>
<name>A0A7Y9K463_9SPHN</name>
<dbReference type="PANTHER" id="PTHR45138:SF9">
    <property type="entry name" value="DIGUANYLATE CYCLASE DGCM-RELATED"/>
    <property type="match status" value="1"/>
</dbReference>
<keyword evidence="3" id="KW-1133">Transmembrane helix</keyword>
<dbReference type="Pfam" id="PF00990">
    <property type="entry name" value="GGDEF"/>
    <property type="match status" value="1"/>
</dbReference>
<dbReference type="RefSeq" id="WP_179510097.1">
    <property type="nucleotide sequence ID" value="NZ_JACCBY010000006.1"/>
</dbReference>
<dbReference type="GO" id="GO:0052621">
    <property type="term" value="F:diguanylate cyclase activity"/>
    <property type="evidence" value="ECO:0007669"/>
    <property type="project" value="UniProtKB-EC"/>
</dbReference>
<dbReference type="PANTHER" id="PTHR45138">
    <property type="entry name" value="REGULATORY COMPONENTS OF SENSORY TRANSDUCTION SYSTEM"/>
    <property type="match status" value="1"/>
</dbReference>
<evidence type="ECO:0000259" key="4">
    <source>
        <dbReference type="PROSITE" id="PS50887"/>
    </source>
</evidence>
<feature type="transmembrane region" description="Helical" evidence="3">
    <location>
        <begin position="299"/>
        <end position="321"/>
    </location>
</feature>
<reference evidence="5 6" key="2">
    <citation type="submission" date="2020-08" db="EMBL/GenBank/DDBJ databases">
        <title>The Agave Microbiome: Exploring the role of microbial communities in plant adaptations to desert environments.</title>
        <authorList>
            <person name="Partida-Martinez L.P."/>
        </authorList>
    </citation>
    <scope>NUCLEOTIDE SEQUENCE [LARGE SCALE GENOMIC DNA]</scope>
    <source>
        <strain evidence="5 6">AS2.3</strain>
    </source>
</reference>
<sequence>MSNAPATRWILTVVLLIVAALAGAPAAAAVRVPLRTCILPADSRATDQMAAALFRQPYRFDCVRRQTSYRPGDFWVLSQPLPLTGEAALQVRQASLWQTRATLYIRYADGAIRHTGFTSANAGRHLRLGAIIQLPLPRHAAAPVQLLWHVEGALNRRGVLVGPTLVDRDSAAAADLTMAALYAGFAGMCLALLVYNLALWAALRQAFQPAYCLMVLCLLGYALSSSGLLGQITGIDNNDRQRINFVLLAGSAAAALVFARAFFERRVFDGWLRPYSSAVIAFVLLAAGAYALLTPHFAVITDAISTSSYLFVITLLAPILIRAYRRRSNYLWLFGLAWGAPVVLGSVRILAAFNVFAWQVWIDNSTLLAMALEAALSSLGVAYRIRLLSLERDAAREQEIAARLLAATDPLTGLLNRRAFLDGAIGRDAEHQLILVDIDHFKRINETIGHDGGDEVLRVIARALRTAATPEALVARIGGEEFAMLVPVDRPLDARAVLDRLRMERMPFDLVVTASIGTCIGTLRRETDWKAMYRCADRALFAAKAAGRDRVRHGAALAQAA</sequence>
<keyword evidence="3" id="KW-0812">Transmembrane</keyword>
<dbReference type="InterPro" id="IPR011623">
    <property type="entry name" value="7TMR_DISM_rcpt_extracell_dom1"/>
</dbReference>
<dbReference type="AlphaFoldDB" id="A0A7Y9K463"/>
<dbReference type="Pfam" id="PF07695">
    <property type="entry name" value="7TMR-DISM_7TM"/>
    <property type="match status" value="1"/>
</dbReference>
<dbReference type="InterPro" id="IPR000160">
    <property type="entry name" value="GGDEF_dom"/>
</dbReference>
<organism evidence="5 6">
    <name type="scientific">Sphingomonas melonis</name>
    <dbReference type="NCBI Taxonomy" id="152682"/>
    <lineage>
        <taxon>Bacteria</taxon>
        <taxon>Pseudomonadati</taxon>
        <taxon>Pseudomonadota</taxon>
        <taxon>Alphaproteobacteria</taxon>
        <taxon>Sphingomonadales</taxon>
        <taxon>Sphingomonadaceae</taxon>
        <taxon>Sphingomonas</taxon>
    </lineage>
</organism>
<feature type="transmembrane region" description="Helical" evidence="3">
    <location>
        <begin position="243"/>
        <end position="263"/>
    </location>
</feature>
<evidence type="ECO:0000256" key="3">
    <source>
        <dbReference type="SAM" id="Phobius"/>
    </source>
</evidence>
<keyword evidence="3" id="KW-0472">Membrane</keyword>
<feature type="transmembrane region" description="Helical" evidence="3">
    <location>
        <begin position="367"/>
        <end position="385"/>
    </location>
</feature>
<evidence type="ECO:0000256" key="1">
    <source>
        <dbReference type="ARBA" id="ARBA00012528"/>
    </source>
</evidence>
<comment type="caution">
    <text evidence="5">The sequence shown here is derived from an EMBL/GenBank/DDBJ whole genome shotgun (WGS) entry which is preliminary data.</text>
</comment>
<gene>
    <name evidence="5" type="ORF">HD841_003500</name>
</gene>
<dbReference type="EMBL" id="JACCBY010000006">
    <property type="protein sequence ID" value="NYD91684.1"/>
    <property type="molecule type" value="Genomic_DNA"/>
</dbReference>
<dbReference type="Gene3D" id="3.30.70.270">
    <property type="match status" value="1"/>
</dbReference>
<dbReference type="InterPro" id="IPR043128">
    <property type="entry name" value="Rev_trsase/Diguanyl_cyclase"/>
</dbReference>
<dbReference type="NCBIfam" id="TIGR00254">
    <property type="entry name" value="GGDEF"/>
    <property type="match status" value="1"/>
</dbReference>
<accession>A0A7Y9K463</accession>
<reference evidence="5 6" key="1">
    <citation type="submission" date="2020-07" db="EMBL/GenBank/DDBJ databases">
        <authorList>
            <person name="Partida-Martinez L."/>
            <person name="Huntemann M."/>
            <person name="Clum A."/>
            <person name="Wang J."/>
            <person name="Palaniappan K."/>
            <person name="Ritter S."/>
            <person name="Chen I.-M."/>
            <person name="Stamatis D."/>
            <person name="Reddy T."/>
            <person name="O'Malley R."/>
            <person name="Daum C."/>
            <person name="Shapiro N."/>
            <person name="Ivanova N."/>
            <person name="Kyrpides N."/>
            <person name="Woyke T."/>
        </authorList>
    </citation>
    <scope>NUCLEOTIDE SEQUENCE [LARGE SCALE GENOMIC DNA]</scope>
    <source>
        <strain evidence="5 6">AS2.3</strain>
    </source>
</reference>
<proteinExistence type="predicted"/>
<feature type="transmembrane region" description="Helical" evidence="3">
    <location>
        <begin position="179"/>
        <end position="203"/>
    </location>
</feature>
<dbReference type="PROSITE" id="PS50887">
    <property type="entry name" value="GGDEF"/>
    <property type="match status" value="1"/>
</dbReference>
<protein>
    <recommendedName>
        <fullName evidence="1">diguanylate cyclase</fullName>
        <ecNumber evidence="1">2.7.7.65</ecNumber>
    </recommendedName>
</protein>
<feature type="transmembrane region" description="Helical" evidence="3">
    <location>
        <begin position="210"/>
        <end position="231"/>
    </location>
</feature>
<evidence type="ECO:0000256" key="2">
    <source>
        <dbReference type="ARBA" id="ARBA00034247"/>
    </source>
</evidence>
<evidence type="ECO:0000313" key="5">
    <source>
        <dbReference type="EMBL" id="NYD91684.1"/>
    </source>
</evidence>
<comment type="catalytic activity">
    <reaction evidence="2">
        <text>2 GTP = 3',3'-c-di-GMP + 2 diphosphate</text>
        <dbReference type="Rhea" id="RHEA:24898"/>
        <dbReference type="ChEBI" id="CHEBI:33019"/>
        <dbReference type="ChEBI" id="CHEBI:37565"/>
        <dbReference type="ChEBI" id="CHEBI:58805"/>
        <dbReference type="EC" id="2.7.7.65"/>
    </reaction>
</comment>
<keyword evidence="6" id="KW-1185">Reference proteome</keyword>
<dbReference type="SUPFAM" id="SSF55073">
    <property type="entry name" value="Nucleotide cyclase"/>
    <property type="match status" value="1"/>
</dbReference>
<dbReference type="InterPro" id="IPR050469">
    <property type="entry name" value="Diguanylate_Cyclase"/>
</dbReference>
<dbReference type="CDD" id="cd01949">
    <property type="entry name" value="GGDEF"/>
    <property type="match status" value="1"/>
</dbReference>
<dbReference type="SMART" id="SM00267">
    <property type="entry name" value="GGDEF"/>
    <property type="match status" value="1"/>
</dbReference>
<dbReference type="EC" id="2.7.7.65" evidence="1"/>
<feature type="transmembrane region" description="Helical" evidence="3">
    <location>
        <begin position="275"/>
        <end position="293"/>
    </location>
</feature>
<feature type="transmembrane region" description="Helical" evidence="3">
    <location>
        <begin position="333"/>
        <end position="361"/>
    </location>
</feature>